<comment type="similarity">
    <text evidence="2">Belongs to the N-acetylmuramoyl-L-alanine amidase 2 family.</text>
</comment>
<name>A0A0C5KKZ6_9CAUD</name>
<comment type="similarity">
    <text evidence="1">Belongs to the peptidase C40 family.</text>
</comment>
<dbReference type="EC" id="3.5.1.28" evidence="7"/>
<keyword evidence="4 7" id="KW-0378">Hydrolase</keyword>
<dbReference type="InterPro" id="IPR008044">
    <property type="entry name" value="Phage_lysin"/>
</dbReference>
<dbReference type="SUPFAM" id="SSF54001">
    <property type="entry name" value="Cysteine proteinases"/>
    <property type="match status" value="1"/>
</dbReference>
<evidence type="ECO:0000256" key="1">
    <source>
        <dbReference type="ARBA" id="ARBA00007074"/>
    </source>
</evidence>
<sequence>MSNINMETAIANMYALKARGITYSMNYSRTGADGTGDCSGTVYDSLRKAGASDAGWVLNTDSMHSWLEKNGFKLIAQNQEWSAKRGDIVIFGKKGASGGSAGHVVIFISSTQIIHCTWKSATANGVYVDNEATTCPYSMGWYVYRLNGGSTPPKPNTKKVKVLKHATNWSPSSKGAKMASFVKGGTFEVKQQRPISYSYSNQEYLIVNKGTVLGWVLSQDIEGGYGSDRVGGSKPKLPAGFTKEEATFINGNAPITTRKNKPSLSSPTATPLYPGQSVRYLGWKSAEGYIWIYATDGRYIPVRPVGKEAWGTFK</sequence>
<evidence type="ECO:0000256" key="2">
    <source>
        <dbReference type="ARBA" id="ARBA00007553"/>
    </source>
</evidence>
<dbReference type="GO" id="GO:0008745">
    <property type="term" value="F:N-acetylmuramoyl-L-alanine amidase activity"/>
    <property type="evidence" value="ECO:0007669"/>
    <property type="project" value="UniProtKB-EC"/>
</dbReference>
<dbReference type="Pfam" id="PF05382">
    <property type="entry name" value="Amidase_5"/>
    <property type="match status" value="1"/>
</dbReference>
<keyword evidence="8" id="KW-1185">Reference proteome</keyword>
<organism evidence="7 8">
    <name type="scientific">Enterococcus phage EFDG1</name>
    <dbReference type="NCBI Taxonomy" id="1597976"/>
    <lineage>
        <taxon>Viruses</taxon>
        <taxon>Duplodnaviria</taxon>
        <taxon>Heunggongvirae</taxon>
        <taxon>Uroviricota</taxon>
        <taxon>Caudoviricetes</taxon>
        <taxon>Herelleviridae</taxon>
        <taxon>Brockvirinae</taxon>
        <taxon>Schiekvirus</taxon>
        <taxon>Schiekvirus EFDG1</taxon>
    </lineage>
</organism>
<dbReference type="GO" id="GO:0008234">
    <property type="term" value="F:cysteine-type peptidase activity"/>
    <property type="evidence" value="ECO:0007669"/>
    <property type="project" value="UniProtKB-KW"/>
</dbReference>
<reference evidence="7 8" key="1">
    <citation type="journal article" date="2015" name="Appl. Environ. Microbiol.">
        <title>Targeting Enterococcus faecalis Biofilms with Phage Therapy.</title>
        <authorList>
            <person name="Khalifa L."/>
            <person name="Brosh Y."/>
            <person name="Gelman D."/>
            <person name="Coppenhagen-Glazer S."/>
            <person name="Beyth S."/>
            <person name="Poradosu-Cohen R."/>
            <person name="Que Y.A."/>
            <person name="Beyth N."/>
            <person name="Hazan R."/>
        </authorList>
    </citation>
    <scope>NUCLEOTIDE SEQUENCE [LARGE SCALE GENOMIC DNA]</scope>
</reference>
<feature type="domain" description="NlpC/P60" evidence="6">
    <location>
        <begin position="3"/>
        <end position="153"/>
    </location>
</feature>
<evidence type="ECO:0000256" key="5">
    <source>
        <dbReference type="ARBA" id="ARBA00022807"/>
    </source>
</evidence>
<dbReference type="InterPro" id="IPR003646">
    <property type="entry name" value="SH3-like_bac-type"/>
</dbReference>
<dbReference type="SMART" id="SM00287">
    <property type="entry name" value="SH3b"/>
    <property type="match status" value="1"/>
</dbReference>
<dbReference type="EMBL" id="KP339049">
    <property type="protein sequence ID" value="AJP61424.1"/>
    <property type="molecule type" value="Genomic_DNA"/>
</dbReference>
<evidence type="ECO:0000313" key="7">
    <source>
        <dbReference type="EMBL" id="AJP61424.1"/>
    </source>
</evidence>
<dbReference type="InterPro" id="IPR000064">
    <property type="entry name" value="NLP_P60_dom"/>
</dbReference>
<dbReference type="KEGG" id="vg:26644465"/>
<accession>A0A0C5KKZ6</accession>
<dbReference type="OrthoDB" id="5512at10239"/>
<dbReference type="GO" id="GO:0006508">
    <property type="term" value="P:proteolysis"/>
    <property type="evidence" value="ECO:0007669"/>
    <property type="project" value="UniProtKB-KW"/>
</dbReference>
<dbReference type="Gene3D" id="3.90.1720.10">
    <property type="entry name" value="endopeptidase domain like (from Nostoc punctiforme)"/>
    <property type="match status" value="1"/>
</dbReference>
<dbReference type="RefSeq" id="YP_009218318.1">
    <property type="nucleotide sequence ID" value="NC_029009.1"/>
</dbReference>
<dbReference type="InterPro" id="IPR038765">
    <property type="entry name" value="Papain-like_cys_pep_sf"/>
</dbReference>
<dbReference type="GeneID" id="26644465"/>
<keyword evidence="5" id="KW-0788">Thiol protease</keyword>
<dbReference type="GO" id="GO:0001897">
    <property type="term" value="P:symbiont-mediated cytolysis of host cell"/>
    <property type="evidence" value="ECO:0007669"/>
    <property type="project" value="UniProtKB-ARBA"/>
</dbReference>
<evidence type="ECO:0000259" key="6">
    <source>
        <dbReference type="PROSITE" id="PS51935"/>
    </source>
</evidence>
<dbReference type="PROSITE" id="PS51935">
    <property type="entry name" value="NLPC_P60"/>
    <property type="match status" value="1"/>
</dbReference>
<evidence type="ECO:0000313" key="8">
    <source>
        <dbReference type="Proteomes" id="UP000032402"/>
    </source>
</evidence>
<proteinExistence type="inferred from homology"/>
<evidence type="ECO:0000256" key="4">
    <source>
        <dbReference type="ARBA" id="ARBA00022801"/>
    </source>
</evidence>
<dbReference type="Pfam" id="PF08460">
    <property type="entry name" value="SH3_5"/>
    <property type="match status" value="1"/>
</dbReference>
<keyword evidence="3" id="KW-0645">Protease</keyword>
<evidence type="ECO:0000256" key="3">
    <source>
        <dbReference type="ARBA" id="ARBA00022670"/>
    </source>
</evidence>
<dbReference type="Gene3D" id="2.30.30.40">
    <property type="entry name" value="SH3 Domains"/>
    <property type="match status" value="1"/>
</dbReference>
<protein>
    <submittedName>
        <fullName evidence="7">N-acetylmuramoyl-L-alanine amidase</fullName>
        <ecNumber evidence="7">3.5.1.28</ecNumber>
    </submittedName>
</protein>
<dbReference type="Proteomes" id="UP000032402">
    <property type="component" value="Segment"/>
</dbReference>